<dbReference type="PANTHER" id="PTHR30037:SF4">
    <property type="entry name" value="DNA-3-METHYLADENINE GLYCOSYLASE I"/>
    <property type="match status" value="1"/>
</dbReference>
<evidence type="ECO:0000313" key="2">
    <source>
        <dbReference type="Proteomes" id="UP001267003"/>
    </source>
</evidence>
<accession>A0AAW8VUZ2</accession>
<dbReference type="GO" id="GO:0008725">
    <property type="term" value="F:DNA-3-methyladenine glycosylase activity"/>
    <property type="evidence" value="ECO:0007669"/>
    <property type="project" value="UniProtKB-EC"/>
</dbReference>
<dbReference type="EMBL" id="JAVLAQ010000001">
    <property type="protein sequence ID" value="MDT6989347.1"/>
    <property type="molecule type" value="Genomic_DNA"/>
</dbReference>
<dbReference type="EC" id="3.2.2.20" evidence="1"/>
<comment type="caution">
    <text evidence="1">The sequence shown here is derived from an EMBL/GenBank/DDBJ whole genome shotgun (WGS) entry which is preliminary data.</text>
</comment>
<keyword evidence="1" id="KW-0378">Hydrolase</keyword>
<dbReference type="GO" id="GO:0006284">
    <property type="term" value="P:base-excision repair"/>
    <property type="evidence" value="ECO:0007669"/>
    <property type="project" value="InterPro"/>
</dbReference>
<dbReference type="Proteomes" id="UP001267003">
    <property type="component" value="Unassembled WGS sequence"/>
</dbReference>
<sequence length="218" mass="25170">MMITTWFDDDPLFNRYYPYDSAYRYYFDHEWSLPTDQDTHLFEFLSLGGYAAGLSWSGVLKKRPALTTAFSDWQIDVVAAYDEAHITKLLANPQLIRNRRKIMAVIHNAQLIHQIQQTRSFADYLWQLLNDQQLVLNAPHFRDLPRTTITGNQLARHFHQAGFQFVGPVTVNAWLVNTGFIAARPDQRGIINANTRIISPVQPLLPPRSPHQLGHFEP</sequence>
<dbReference type="RefSeq" id="WP_253956406.1">
    <property type="nucleotide sequence ID" value="NZ_JAGXBR010000016.1"/>
</dbReference>
<organism evidence="1 2">
    <name type="scientific">Lactiplantibacillus pentosus</name>
    <name type="common">Lactobacillus pentosus</name>
    <dbReference type="NCBI Taxonomy" id="1589"/>
    <lineage>
        <taxon>Bacteria</taxon>
        <taxon>Bacillati</taxon>
        <taxon>Bacillota</taxon>
        <taxon>Bacilli</taxon>
        <taxon>Lactobacillales</taxon>
        <taxon>Lactobacillaceae</taxon>
        <taxon>Lactiplantibacillus</taxon>
    </lineage>
</organism>
<dbReference type="SUPFAM" id="SSF48150">
    <property type="entry name" value="DNA-glycosylase"/>
    <property type="match status" value="1"/>
</dbReference>
<dbReference type="InterPro" id="IPR011257">
    <property type="entry name" value="DNA_glycosylase"/>
</dbReference>
<dbReference type="Gene3D" id="1.10.340.30">
    <property type="entry name" value="Hypothetical protein, domain 2"/>
    <property type="match status" value="1"/>
</dbReference>
<evidence type="ECO:0000313" key="1">
    <source>
        <dbReference type="EMBL" id="MDT6989347.1"/>
    </source>
</evidence>
<dbReference type="Pfam" id="PF03352">
    <property type="entry name" value="Adenine_glyco"/>
    <property type="match status" value="1"/>
</dbReference>
<dbReference type="AlphaFoldDB" id="A0AAW8VUZ2"/>
<name>A0AAW8VUZ2_LACPE</name>
<reference evidence="1" key="1">
    <citation type="submission" date="2023-08" db="EMBL/GenBank/DDBJ databases">
        <authorList>
            <person name="Page C.A."/>
            <person name="Perez-Diaz I.M."/>
        </authorList>
    </citation>
    <scope>NUCLEOTIDE SEQUENCE</scope>
    <source>
        <strain evidence="1">7.8.46</strain>
    </source>
</reference>
<dbReference type="InterPro" id="IPR005019">
    <property type="entry name" value="Adenine_glyco"/>
</dbReference>
<dbReference type="InterPro" id="IPR052891">
    <property type="entry name" value="DNA-3mA_glycosylase"/>
</dbReference>
<protein>
    <submittedName>
        <fullName evidence="1">DNA-3-methyladenine glycosylase I</fullName>
        <ecNumber evidence="1">3.2.2.20</ecNumber>
    </submittedName>
</protein>
<proteinExistence type="predicted"/>
<gene>
    <name evidence="1" type="ORF">RI536_04430</name>
</gene>
<dbReference type="PANTHER" id="PTHR30037">
    <property type="entry name" value="DNA-3-METHYLADENINE GLYCOSYLASE 1"/>
    <property type="match status" value="1"/>
</dbReference>
<keyword evidence="1" id="KW-0326">Glycosidase</keyword>